<dbReference type="PANTHER" id="PTHR37842:SF2">
    <property type="entry name" value="GYLCOSYL HYDROLASE 115 C-TERMINAL DOMAIN-CONTAINING PROTEIN"/>
    <property type="match status" value="1"/>
</dbReference>
<name>A0ABZ0W621_9BACT</name>
<dbReference type="EMBL" id="CP139960">
    <property type="protein sequence ID" value="WQD38748.1"/>
    <property type="molecule type" value="Genomic_DNA"/>
</dbReference>
<dbReference type="Gene3D" id="2.60.120.1620">
    <property type="match status" value="1"/>
</dbReference>
<organism evidence="4 5">
    <name type="scientific">Niabella yanshanensis</name>
    <dbReference type="NCBI Taxonomy" id="577386"/>
    <lineage>
        <taxon>Bacteria</taxon>
        <taxon>Pseudomonadati</taxon>
        <taxon>Bacteroidota</taxon>
        <taxon>Chitinophagia</taxon>
        <taxon>Chitinophagales</taxon>
        <taxon>Chitinophagaceae</taxon>
        <taxon>Niabella</taxon>
    </lineage>
</organism>
<dbReference type="Pfam" id="PF15979">
    <property type="entry name" value="Glyco_hydro_115"/>
    <property type="match status" value="1"/>
</dbReference>
<feature type="signal peptide" evidence="2">
    <location>
        <begin position="1"/>
        <end position="26"/>
    </location>
</feature>
<evidence type="ECO:0000313" key="4">
    <source>
        <dbReference type="EMBL" id="WQD38748.1"/>
    </source>
</evidence>
<dbReference type="SUPFAM" id="SSF55545">
    <property type="entry name" value="beta-N-acetylhexosaminidase-like domain"/>
    <property type="match status" value="1"/>
</dbReference>
<feature type="chain" id="PRO_5047550010" evidence="2">
    <location>
        <begin position="27"/>
        <end position="860"/>
    </location>
</feature>
<dbReference type="GO" id="GO:0016787">
    <property type="term" value="F:hydrolase activity"/>
    <property type="evidence" value="ECO:0007669"/>
    <property type="project" value="UniProtKB-KW"/>
</dbReference>
<reference evidence="4 5" key="1">
    <citation type="submission" date="2023-12" db="EMBL/GenBank/DDBJ databases">
        <title>Genome sequencing and assembly of bacterial species from a model synthetic community.</title>
        <authorList>
            <person name="Hogle S.L."/>
        </authorList>
    </citation>
    <scope>NUCLEOTIDE SEQUENCE [LARGE SCALE GENOMIC DNA]</scope>
    <source>
        <strain evidence="4 5">HAMBI_3031</strain>
    </source>
</reference>
<dbReference type="Gene3D" id="3.20.20.520">
    <property type="entry name" value="Glycosyl hydrolase family 115"/>
    <property type="match status" value="1"/>
</dbReference>
<dbReference type="InterPro" id="IPR041437">
    <property type="entry name" value="GH115_C"/>
</dbReference>
<evidence type="ECO:0000259" key="3">
    <source>
        <dbReference type="Pfam" id="PF17829"/>
    </source>
</evidence>
<evidence type="ECO:0000256" key="1">
    <source>
        <dbReference type="ARBA" id="ARBA00022801"/>
    </source>
</evidence>
<sequence>MLRFKKSRYVVTCVAACLLFINAVTAQQTSGITSDIITEKSEEAGAFPVVNNSKAAAPIRYDAAELKPVIRAIGDLQADIERVTGAKPLASATASSASYEIVIGTLGVSKLINDLEKSKKLNTKDLKGKWESFVITVVDNPKTNQKQLVIAGSDKRGTIFGIYELSKQLGVSPWYWWNDVPVKKRGSAYVLPGYYASGEPKVKYRGIFINDEEPAFGGWARGKFGGINSKMYAHMFELLLRLRSNYLWPAMWGKAFNEDDPLNPKVADEYGIVMGSSHHEPMMRAQKEWGTNRKKYGNAEWNYHTNKEGLLKFWEDGLTRNKDYDNLVTMGMRGDGDEPMKDLGSAEANFKLLETIMQDQRKIIEKVTKMPAKATPQLWALYSEVLEYYDQGMKVPDDMIILLCDDNWGNVRRLPDLNGKRHPGGYGMYYHVDLHGAPRAYQWLNMTQIPHMWEQLQLTYSYGVDQIWILNVGDLKPNEYPVDFFLNMAWNPTSFNQNNLDQYARKFAEEHFGKEQAKEAAEILSMYCKYNARITAEMLDHRTYNLQSGEFEQVKDAYLALETRALRQYMALDAAYQDTYKQIILHPVRAMANLYDMYYAVAMNTKLSAEKDLRANYWADYADSCFARDAAYSRDYNLNISGGKWNHMMDQTHIGYRSWDEPRGGNMKPKVTRITAEEVKTGGYVFSERHGVVTMEAEHYFNTKANANTQWTIVPDLGRTLSAVALMPYTYNTEGAAISYKFKLDRSPETVKLRMFFDCTLPFKTGGHKVAASITGGKEEVWNINVDLNWANNYSKMYPAGAARMIETITTLQLPKAADDLHTLTIRPLDPGVVIYKIVIDNGGYEPTHLKMPESPYKRW</sequence>
<dbReference type="InterPro" id="IPR029018">
    <property type="entry name" value="Hex-like_dom2"/>
</dbReference>
<proteinExistence type="predicted"/>
<dbReference type="PANTHER" id="PTHR37842">
    <property type="match status" value="1"/>
</dbReference>
<dbReference type="Gene3D" id="1.20.58.2150">
    <property type="match status" value="1"/>
</dbReference>
<feature type="domain" description="Gylcosyl hydrolase 115 C-terminal" evidence="3">
    <location>
        <begin position="685"/>
        <end position="852"/>
    </location>
</feature>
<dbReference type="InterPro" id="IPR031924">
    <property type="entry name" value="GH115"/>
</dbReference>
<gene>
    <name evidence="4" type="ORF">U0035_01145</name>
</gene>
<protein>
    <submittedName>
        <fullName evidence="4">Glycosyl hydrolase 115 family protein</fullName>
    </submittedName>
</protein>
<keyword evidence="5" id="KW-1185">Reference proteome</keyword>
<dbReference type="RefSeq" id="WP_114792669.1">
    <property type="nucleotide sequence ID" value="NZ_CP139960.1"/>
</dbReference>
<keyword evidence="2" id="KW-0732">Signal</keyword>
<dbReference type="Pfam" id="PF17829">
    <property type="entry name" value="GH115_C"/>
    <property type="match status" value="1"/>
</dbReference>
<evidence type="ECO:0000256" key="2">
    <source>
        <dbReference type="SAM" id="SignalP"/>
    </source>
</evidence>
<keyword evidence="1 4" id="KW-0378">Hydrolase</keyword>
<dbReference type="Gene3D" id="3.30.379.10">
    <property type="entry name" value="Chitobiase/beta-hexosaminidase domain 2-like"/>
    <property type="match status" value="1"/>
</dbReference>
<evidence type="ECO:0000313" key="5">
    <source>
        <dbReference type="Proteomes" id="UP001325680"/>
    </source>
</evidence>
<dbReference type="InterPro" id="IPR042301">
    <property type="entry name" value="GH115_sf"/>
</dbReference>
<dbReference type="Proteomes" id="UP001325680">
    <property type="component" value="Chromosome"/>
</dbReference>
<accession>A0ABZ0W621</accession>